<dbReference type="Pfam" id="PF00005">
    <property type="entry name" value="ABC_tran"/>
    <property type="match status" value="2"/>
</dbReference>
<dbReference type="InterPro" id="IPR003593">
    <property type="entry name" value="AAA+_ATPase"/>
</dbReference>
<organism evidence="9 10">
    <name type="scientific">Arthrobacter cryoconiti</name>
    <dbReference type="NCBI Taxonomy" id="748907"/>
    <lineage>
        <taxon>Bacteria</taxon>
        <taxon>Bacillati</taxon>
        <taxon>Actinomycetota</taxon>
        <taxon>Actinomycetes</taxon>
        <taxon>Micrococcales</taxon>
        <taxon>Micrococcaceae</taxon>
        <taxon>Arthrobacter</taxon>
    </lineage>
</organism>
<dbReference type="GO" id="GO:0005524">
    <property type="term" value="F:ATP binding"/>
    <property type="evidence" value="ECO:0007669"/>
    <property type="project" value="UniProtKB-KW"/>
</dbReference>
<protein>
    <submittedName>
        <fullName evidence="9">Dipeptide ABC transporter ATP-binding protein</fullName>
    </submittedName>
</protein>
<dbReference type="SMART" id="SM00382">
    <property type="entry name" value="AAA"/>
    <property type="match status" value="2"/>
</dbReference>
<dbReference type="InterPro" id="IPR050388">
    <property type="entry name" value="ABC_Ni/Peptide_Import"/>
</dbReference>
<dbReference type="InterPro" id="IPR027417">
    <property type="entry name" value="P-loop_NTPase"/>
</dbReference>
<feature type="domain" description="ABC transporter" evidence="8">
    <location>
        <begin position="299"/>
        <end position="544"/>
    </location>
</feature>
<dbReference type="PROSITE" id="PS00211">
    <property type="entry name" value="ABC_TRANSPORTER_1"/>
    <property type="match status" value="2"/>
</dbReference>
<dbReference type="InterPro" id="IPR013563">
    <property type="entry name" value="Oligopep_ABC_C"/>
</dbReference>
<evidence type="ECO:0000313" key="9">
    <source>
        <dbReference type="EMBL" id="MFC4265333.1"/>
    </source>
</evidence>
<accession>A0ABV8R1P0</accession>
<proteinExistence type="inferred from homology"/>
<dbReference type="Pfam" id="PF08352">
    <property type="entry name" value="oligo_HPY"/>
    <property type="match status" value="2"/>
</dbReference>
<dbReference type="Gene3D" id="3.40.50.300">
    <property type="entry name" value="P-loop containing nucleotide triphosphate hydrolases"/>
    <property type="match status" value="2"/>
</dbReference>
<dbReference type="PANTHER" id="PTHR43297">
    <property type="entry name" value="OLIGOPEPTIDE TRANSPORT ATP-BINDING PROTEIN APPD"/>
    <property type="match status" value="1"/>
</dbReference>
<dbReference type="CDD" id="cd03257">
    <property type="entry name" value="ABC_NikE_OppD_transporters"/>
    <property type="match status" value="2"/>
</dbReference>
<evidence type="ECO:0000256" key="4">
    <source>
        <dbReference type="ARBA" id="ARBA00022475"/>
    </source>
</evidence>
<dbReference type="PROSITE" id="PS50893">
    <property type="entry name" value="ABC_TRANSPORTER_2"/>
    <property type="match status" value="2"/>
</dbReference>
<keyword evidence="6 9" id="KW-0067">ATP-binding</keyword>
<dbReference type="NCBIfam" id="NF008453">
    <property type="entry name" value="PRK11308.1"/>
    <property type="match status" value="2"/>
</dbReference>
<evidence type="ECO:0000313" key="10">
    <source>
        <dbReference type="Proteomes" id="UP001595773"/>
    </source>
</evidence>
<keyword evidence="7" id="KW-0472">Membrane</keyword>
<keyword evidence="5" id="KW-0547">Nucleotide-binding</keyword>
<dbReference type="InterPro" id="IPR003439">
    <property type="entry name" value="ABC_transporter-like_ATP-bd"/>
</dbReference>
<evidence type="ECO:0000256" key="5">
    <source>
        <dbReference type="ARBA" id="ARBA00022741"/>
    </source>
</evidence>
<keyword evidence="10" id="KW-1185">Reference proteome</keyword>
<dbReference type="SUPFAM" id="SSF52540">
    <property type="entry name" value="P-loop containing nucleoside triphosphate hydrolases"/>
    <property type="match status" value="2"/>
</dbReference>
<sequence>MSHSTHQAPKGQATGAAVLDIEKLKVTFATDSADVLAVKDVSFTVAPGEIVAIVGESGSGKTVTAKAILGLLPETAQSSGAVIISGNDILAVSAHQLRQIRGRDVAMVFQEPSTALNPVYTVGWQIAEGLRAHRPEGKRVGRKAARLLAIEALGKVGIPEPEKRVDYYPHQFSGGQKQRVVIAAALALNPGLIVADEPTTALDVTVQAEILELLRDLRDQYGTSIVLITHNMGVVADLADRVVVMFQGDVVEEATAQVLFANPREEYTQKLLAAVPHLGRNSASEGFTERAFQDKEVLVRATDLEIEYPGRLGSPAFRAVDKVSFTISAGEVFGLVGESGSGKTTIGRAIAGLNRTTGGSLKVLGYEMRDYKERTFRPLRKDIGFVFQDPAASFNPHLTIGECVAEPLLIHTDLSGSAVTKKVGELLESVQLPATYARRFPHELSGGQRQRASLARGLALKPKLLVADEPTSALDVSVQAKVLELFREIQVEMGFAALFISHDLAVVDILAEWVGVLYKGQMVEQGIGNQIMGNPQMDYTKRLLASLPVPNPAEQAERRAMHQALLAGK</sequence>
<evidence type="ECO:0000256" key="2">
    <source>
        <dbReference type="ARBA" id="ARBA00005417"/>
    </source>
</evidence>
<evidence type="ECO:0000256" key="3">
    <source>
        <dbReference type="ARBA" id="ARBA00022448"/>
    </source>
</evidence>
<dbReference type="EMBL" id="JBHSCQ010000006">
    <property type="protein sequence ID" value="MFC4265333.1"/>
    <property type="molecule type" value="Genomic_DNA"/>
</dbReference>
<keyword evidence="3" id="KW-0813">Transport</keyword>
<comment type="caution">
    <text evidence="9">The sequence shown here is derived from an EMBL/GenBank/DDBJ whole genome shotgun (WGS) entry which is preliminary data.</text>
</comment>
<evidence type="ECO:0000259" key="8">
    <source>
        <dbReference type="PROSITE" id="PS50893"/>
    </source>
</evidence>
<comment type="similarity">
    <text evidence="2">Belongs to the ABC transporter superfamily.</text>
</comment>
<evidence type="ECO:0000256" key="6">
    <source>
        <dbReference type="ARBA" id="ARBA00022840"/>
    </source>
</evidence>
<reference evidence="10" key="1">
    <citation type="journal article" date="2019" name="Int. J. Syst. Evol. Microbiol.">
        <title>The Global Catalogue of Microorganisms (GCM) 10K type strain sequencing project: providing services to taxonomists for standard genome sequencing and annotation.</title>
        <authorList>
            <consortium name="The Broad Institute Genomics Platform"/>
            <consortium name="The Broad Institute Genome Sequencing Center for Infectious Disease"/>
            <person name="Wu L."/>
            <person name="Ma J."/>
        </authorList>
    </citation>
    <scope>NUCLEOTIDE SEQUENCE [LARGE SCALE GENOMIC DNA]</scope>
    <source>
        <strain evidence="10">CGMCC 1.10698</strain>
    </source>
</reference>
<evidence type="ECO:0000256" key="1">
    <source>
        <dbReference type="ARBA" id="ARBA00004202"/>
    </source>
</evidence>
<dbReference type="InterPro" id="IPR017871">
    <property type="entry name" value="ABC_transporter-like_CS"/>
</dbReference>
<comment type="subcellular location">
    <subcellularLocation>
        <location evidence="1">Cell membrane</location>
        <topology evidence="1">Peripheral membrane protein</topology>
    </subcellularLocation>
</comment>
<name>A0ABV8R1P0_9MICC</name>
<dbReference type="Proteomes" id="UP001595773">
    <property type="component" value="Unassembled WGS sequence"/>
</dbReference>
<feature type="domain" description="ABC transporter" evidence="8">
    <location>
        <begin position="21"/>
        <end position="272"/>
    </location>
</feature>
<dbReference type="PANTHER" id="PTHR43297:SF2">
    <property type="entry name" value="DIPEPTIDE TRANSPORT ATP-BINDING PROTEIN DPPD"/>
    <property type="match status" value="1"/>
</dbReference>
<keyword evidence="4" id="KW-1003">Cell membrane</keyword>
<gene>
    <name evidence="9" type="ORF">ACFOW9_06940</name>
</gene>
<evidence type="ECO:0000256" key="7">
    <source>
        <dbReference type="ARBA" id="ARBA00023136"/>
    </source>
</evidence>
<dbReference type="RefSeq" id="WP_230067365.1">
    <property type="nucleotide sequence ID" value="NZ_BAABLL010000003.1"/>
</dbReference>